<evidence type="ECO:0000259" key="2">
    <source>
        <dbReference type="Pfam" id="PF18096"/>
    </source>
</evidence>
<dbReference type="GO" id="GO:0032259">
    <property type="term" value="P:methylation"/>
    <property type="evidence" value="ECO:0007669"/>
    <property type="project" value="UniProtKB-KW"/>
</dbReference>
<dbReference type="AlphaFoldDB" id="A0A4S2B4C7"/>
<dbReference type="Gene3D" id="3.40.50.150">
    <property type="entry name" value="Vaccinia Virus protein VP39"/>
    <property type="match status" value="1"/>
</dbReference>
<evidence type="ECO:0000259" key="3">
    <source>
        <dbReference type="Pfam" id="PF22013"/>
    </source>
</evidence>
<dbReference type="Proteomes" id="UP000310532">
    <property type="component" value="Unassembled WGS sequence"/>
</dbReference>
<keyword evidence="4" id="KW-0808">Transferase</keyword>
<keyword evidence="5" id="KW-1185">Reference proteome</keyword>
<gene>
    <name evidence="4" type="ORF">E5355_03520</name>
</gene>
<sequence>MPLSPDTLRFIREHRRDDVRSLALQARRYPSVDMPAAITQISGRQIAKEKIPAWAENENILYPAHLSLEQCSSQVTAQYKAEIIGNLPRTGQEHPAKAGTHAKNSTPASTGTLTDLTGGFGIDCAFLSSCFGHATYVERQETLCRIAAHNFPALGLNHISVCHADSVRHLQEMEPVDCIFIDPARRDGHGGKTVAIGDCEPDVSALEELLLRKARHVLIKLSPMLDLTLAMNDLKHVREAHIVSVGNECKELLLLLGQGETLPTDDIPIHCVNFTSAPAPQALVFTRGQEKECACPYTPLLKPYLYEPNASVLKAGAFRSLSSLYKIEKLHPNSHLYTSDSLLPDFPGRKFRITSSCGFGKKEVKEMLAAEKKANLTVRNFPATVAELRKRLKLAEGGDTYLFATTLADGKKVLIRCQATG</sequence>
<evidence type="ECO:0000313" key="4">
    <source>
        <dbReference type="EMBL" id="TGY08956.1"/>
    </source>
</evidence>
<name>A0A4S2B4C7_9BACE</name>
<dbReference type="GO" id="GO:0008168">
    <property type="term" value="F:methyltransferase activity"/>
    <property type="evidence" value="ECO:0007669"/>
    <property type="project" value="UniProtKB-KW"/>
</dbReference>
<dbReference type="InterPro" id="IPR041497">
    <property type="entry name" value="Thump-like"/>
</dbReference>
<protein>
    <submittedName>
        <fullName evidence="4">SAM-dependent methyltransferase</fullName>
    </submittedName>
</protein>
<dbReference type="EMBL" id="SRYZ01000004">
    <property type="protein sequence ID" value="TGY08956.1"/>
    <property type="molecule type" value="Genomic_DNA"/>
</dbReference>
<dbReference type="SUPFAM" id="SSF53335">
    <property type="entry name" value="S-adenosyl-L-methionine-dependent methyltransferases"/>
    <property type="match status" value="1"/>
</dbReference>
<dbReference type="Gene3D" id="1.10.10.1110">
    <property type="entry name" value="Methyltransferase PG1098, N-terminal domain"/>
    <property type="match status" value="1"/>
</dbReference>
<dbReference type="InterPro" id="IPR054168">
    <property type="entry name" value="PG_1098_Fer"/>
</dbReference>
<keyword evidence="4" id="KW-0489">Methyltransferase</keyword>
<feature type="region of interest" description="Disordered" evidence="1">
    <location>
        <begin position="89"/>
        <end position="110"/>
    </location>
</feature>
<proteinExistence type="predicted"/>
<dbReference type="Pfam" id="PF18096">
    <property type="entry name" value="Thump_like"/>
    <property type="match status" value="1"/>
</dbReference>
<feature type="domain" description="THUMP-like" evidence="2">
    <location>
        <begin position="348"/>
        <end position="418"/>
    </location>
</feature>
<dbReference type="Pfam" id="PF22013">
    <property type="entry name" value="PG_1098_Fer"/>
    <property type="match status" value="1"/>
</dbReference>
<dbReference type="InterPro" id="IPR029063">
    <property type="entry name" value="SAM-dependent_MTases_sf"/>
</dbReference>
<feature type="domain" description="PG-1098 ferredoxin-like" evidence="3">
    <location>
        <begin position="304"/>
        <end position="347"/>
    </location>
</feature>
<comment type="caution">
    <text evidence="4">The sequence shown here is derived from an EMBL/GenBank/DDBJ whole genome shotgun (WGS) entry which is preliminary data.</text>
</comment>
<accession>A0A4S2B4C7</accession>
<organism evidence="4 5">
    <name type="scientific">Bacteroides muris</name>
    <name type="common">ex Afrizal et al. 2022</name>
    <dbReference type="NCBI Taxonomy" id="2516960"/>
    <lineage>
        <taxon>Bacteria</taxon>
        <taxon>Pseudomonadati</taxon>
        <taxon>Bacteroidota</taxon>
        <taxon>Bacteroidia</taxon>
        <taxon>Bacteroidales</taxon>
        <taxon>Bacteroidaceae</taxon>
        <taxon>Bacteroides</taxon>
    </lineage>
</organism>
<dbReference type="RefSeq" id="WP_136009201.1">
    <property type="nucleotide sequence ID" value="NZ_SRYZ01000004.1"/>
</dbReference>
<evidence type="ECO:0000313" key="5">
    <source>
        <dbReference type="Proteomes" id="UP000310532"/>
    </source>
</evidence>
<reference evidence="4 5" key="1">
    <citation type="submission" date="2019-04" db="EMBL/GenBank/DDBJ databases">
        <title>Microbes associate with the intestines of laboratory mice.</title>
        <authorList>
            <person name="Navarre W."/>
            <person name="Wong E."/>
            <person name="Huang K."/>
            <person name="Tropini C."/>
            <person name="Ng K."/>
            <person name="Yu B."/>
        </authorList>
    </citation>
    <scope>NUCLEOTIDE SEQUENCE [LARGE SCALE GENOMIC DNA]</scope>
    <source>
        <strain evidence="4 5">NM69_E16B</strain>
    </source>
</reference>
<evidence type="ECO:0000256" key="1">
    <source>
        <dbReference type="SAM" id="MobiDB-lite"/>
    </source>
</evidence>